<comment type="similarity">
    <text evidence="1 5 7">Belongs to the spermidine/spermine synthase family.</text>
</comment>
<dbReference type="PANTHER" id="PTHR11558">
    <property type="entry name" value="SPERMIDINE/SPERMINE SYNTHASE"/>
    <property type="match status" value="1"/>
</dbReference>
<reference evidence="11" key="1">
    <citation type="journal article" date="2019" name="Int. J. Syst. Evol. Microbiol.">
        <title>Halobacteriovorax valvorus sp. nov., a novel prokaryotic predator isolated from coastal seawater of China.</title>
        <authorList>
            <person name="Chen M.-X."/>
        </authorList>
    </citation>
    <scope>NUCLEOTIDE SEQUENCE [LARGE SCALE GENOMIC DNA]</scope>
    <source>
        <strain evidence="11">BL9</strain>
    </source>
</reference>
<evidence type="ECO:0000256" key="2">
    <source>
        <dbReference type="ARBA" id="ARBA00022679"/>
    </source>
</evidence>
<accession>A0ABY0IFG5</accession>
<feature type="binding site" evidence="5">
    <location>
        <begin position="140"/>
        <end position="141"/>
    </location>
    <ligand>
        <name>S-methyl-5'-thioadenosine</name>
        <dbReference type="ChEBI" id="CHEBI:17509"/>
    </ligand>
</feature>
<dbReference type="HAMAP" id="MF_00198">
    <property type="entry name" value="Spermidine_synth"/>
    <property type="match status" value="1"/>
</dbReference>
<feature type="binding site" evidence="5">
    <location>
        <position position="108"/>
    </location>
    <ligand>
        <name>S-methyl-5'-thioadenosine</name>
        <dbReference type="ChEBI" id="CHEBI:17509"/>
    </ligand>
</feature>
<name>A0ABY0IFG5_9BACT</name>
<feature type="domain" description="PABS" evidence="9">
    <location>
        <begin position="4"/>
        <end position="241"/>
    </location>
</feature>
<evidence type="ECO:0000259" key="9">
    <source>
        <dbReference type="PROSITE" id="PS51006"/>
    </source>
</evidence>
<evidence type="ECO:0000256" key="1">
    <source>
        <dbReference type="ARBA" id="ARBA00007867"/>
    </source>
</evidence>
<dbReference type="Pfam" id="PF17284">
    <property type="entry name" value="Spermine_synt_N"/>
    <property type="match status" value="1"/>
</dbReference>
<dbReference type="InterPro" id="IPR035246">
    <property type="entry name" value="Spermidine_synt_N"/>
</dbReference>
<dbReference type="RefSeq" id="WP_115363047.1">
    <property type="nucleotide sequence ID" value="NZ_QDKL01000003.1"/>
</dbReference>
<feature type="active site" description="Proton acceptor" evidence="5 6">
    <location>
        <position position="161"/>
    </location>
</feature>
<dbReference type="Proteomes" id="UP000443582">
    <property type="component" value="Unassembled WGS sequence"/>
</dbReference>
<dbReference type="EMBL" id="QDKL01000003">
    <property type="protein sequence ID" value="RZF20838.1"/>
    <property type="molecule type" value="Genomic_DNA"/>
</dbReference>
<dbReference type="InterPro" id="IPR030374">
    <property type="entry name" value="PABS"/>
</dbReference>
<keyword evidence="2 5" id="KW-0808">Transferase</keyword>
<comment type="catalytic activity">
    <reaction evidence="5 8">
        <text>S-adenosyl 3-(methylsulfanyl)propylamine + putrescine = S-methyl-5'-thioadenosine + spermidine + H(+)</text>
        <dbReference type="Rhea" id="RHEA:12721"/>
        <dbReference type="ChEBI" id="CHEBI:15378"/>
        <dbReference type="ChEBI" id="CHEBI:17509"/>
        <dbReference type="ChEBI" id="CHEBI:57443"/>
        <dbReference type="ChEBI" id="CHEBI:57834"/>
        <dbReference type="ChEBI" id="CHEBI:326268"/>
        <dbReference type="EC" id="2.5.1.16"/>
    </reaction>
</comment>
<dbReference type="Pfam" id="PF01564">
    <property type="entry name" value="Spermine_synth"/>
    <property type="match status" value="1"/>
</dbReference>
<gene>
    <name evidence="5" type="primary">speE</name>
    <name evidence="10" type="ORF">DAY19_12695</name>
</gene>
<comment type="function">
    <text evidence="5">Catalyzes the irreversible transfer of a propylamine group from the amino donor S-adenosylmethioninamine (decarboxy-AdoMet) to putrescine (1,4-diaminobutane) to yield spermidine.</text>
</comment>
<keyword evidence="3 5" id="KW-0745">Spermidine biosynthesis</keyword>
<comment type="caution">
    <text evidence="10">The sequence shown here is derived from an EMBL/GenBank/DDBJ whole genome shotgun (WGS) entry which is preliminary data.</text>
</comment>
<dbReference type="GO" id="GO:0004766">
    <property type="term" value="F:spermidine synthase activity"/>
    <property type="evidence" value="ECO:0007669"/>
    <property type="project" value="UniProtKB-EC"/>
</dbReference>
<dbReference type="InterPro" id="IPR001045">
    <property type="entry name" value="Spermi_synthase"/>
</dbReference>
<dbReference type="InterPro" id="IPR029063">
    <property type="entry name" value="SAM-dependent_MTases_sf"/>
</dbReference>
<feature type="binding site" evidence="5">
    <location>
        <position position="64"/>
    </location>
    <ligand>
        <name>spermidine</name>
        <dbReference type="ChEBI" id="CHEBI:57834"/>
    </ligand>
</feature>
<dbReference type="EC" id="2.5.1.16" evidence="5"/>
<evidence type="ECO:0000256" key="3">
    <source>
        <dbReference type="ARBA" id="ARBA00023066"/>
    </source>
</evidence>
<protein>
    <recommendedName>
        <fullName evidence="5">Polyamine aminopropyltransferase</fullName>
    </recommendedName>
    <alternativeName>
        <fullName evidence="5">Putrescine aminopropyltransferase</fullName>
        <shortName evidence="5">PAPT</shortName>
    </alternativeName>
    <alternativeName>
        <fullName evidence="5">Spermidine synthase</fullName>
        <shortName evidence="5">SPDS</shortName>
        <shortName evidence="5">SPDSY</shortName>
        <ecNumber evidence="5">2.5.1.16</ecNumber>
    </alternativeName>
</protein>
<dbReference type="PANTHER" id="PTHR11558:SF11">
    <property type="entry name" value="SPERMIDINE SYNTHASE"/>
    <property type="match status" value="1"/>
</dbReference>
<evidence type="ECO:0000256" key="4">
    <source>
        <dbReference type="ARBA" id="ARBA00023115"/>
    </source>
</evidence>
<dbReference type="Gene3D" id="3.40.50.150">
    <property type="entry name" value="Vaccinia Virus protein VP39"/>
    <property type="match status" value="1"/>
</dbReference>
<proteinExistence type="inferred from homology"/>
<organism evidence="10 11">
    <name type="scientific">Halobacteriovorax vibrionivorans</name>
    <dbReference type="NCBI Taxonomy" id="2152716"/>
    <lineage>
        <taxon>Bacteria</taxon>
        <taxon>Pseudomonadati</taxon>
        <taxon>Bdellovibrionota</taxon>
        <taxon>Bacteriovoracia</taxon>
        <taxon>Bacteriovoracales</taxon>
        <taxon>Halobacteriovoraceae</taxon>
        <taxon>Halobacteriovorax</taxon>
    </lineage>
</organism>
<evidence type="ECO:0000256" key="5">
    <source>
        <dbReference type="HAMAP-Rule" id="MF_00198"/>
    </source>
</evidence>
<dbReference type="PROSITE" id="PS01330">
    <property type="entry name" value="PABS_1"/>
    <property type="match status" value="1"/>
</dbReference>
<dbReference type="InterPro" id="IPR037163">
    <property type="entry name" value="Spermidine_synt_N_sf"/>
</dbReference>
<comment type="subunit">
    <text evidence="5">Homodimer or homotetramer.</text>
</comment>
<feature type="binding site" evidence="5">
    <location>
        <position position="168"/>
    </location>
    <ligand>
        <name>S-methyl-5'-thioadenosine</name>
        <dbReference type="ChEBI" id="CHEBI:17509"/>
    </ligand>
</feature>
<evidence type="ECO:0000256" key="7">
    <source>
        <dbReference type="RuleBase" id="RU003836"/>
    </source>
</evidence>
<keyword evidence="11" id="KW-1185">Reference proteome</keyword>
<evidence type="ECO:0000313" key="11">
    <source>
        <dbReference type="Proteomes" id="UP000443582"/>
    </source>
</evidence>
<keyword evidence="4 5" id="KW-0620">Polyamine biosynthesis</keyword>
<feature type="binding site" evidence="5">
    <location>
        <begin position="161"/>
        <end position="164"/>
    </location>
    <ligand>
        <name>spermidine</name>
        <dbReference type="ChEBI" id="CHEBI:57834"/>
    </ligand>
</feature>
<evidence type="ECO:0000313" key="10">
    <source>
        <dbReference type="EMBL" id="RZF20838.1"/>
    </source>
</evidence>
<dbReference type="NCBIfam" id="NF002010">
    <property type="entry name" value="PRK00811.1"/>
    <property type="match status" value="1"/>
</dbReference>
<feature type="binding site" evidence="5">
    <location>
        <position position="33"/>
    </location>
    <ligand>
        <name>S-methyl-5'-thioadenosine</name>
        <dbReference type="ChEBI" id="CHEBI:17509"/>
    </ligand>
</feature>
<dbReference type="PROSITE" id="PS51006">
    <property type="entry name" value="PABS_2"/>
    <property type="match status" value="1"/>
</dbReference>
<dbReference type="InterPro" id="IPR030373">
    <property type="entry name" value="PABS_CS"/>
</dbReference>
<dbReference type="NCBIfam" id="TIGR00417">
    <property type="entry name" value="speE"/>
    <property type="match status" value="1"/>
</dbReference>
<dbReference type="CDD" id="cd02440">
    <property type="entry name" value="AdoMet_MTases"/>
    <property type="match status" value="1"/>
</dbReference>
<dbReference type="Gene3D" id="2.30.140.10">
    <property type="entry name" value="Spermidine synthase, tetramerisation domain"/>
    <property type="match status" value="1"/>
</dbReference>
<evidence type="ECO:0000256" key="8">
    <source>
        <dbReference type="RuleBase" id="RU003837"/>
    </source>
</evidence>
<dbReference type="SUPFAM" id="SSF53335">
    <property type="entry name" value="S-adenosyl-L-methionine-dependent methyltransferases"/>
    <property type="match status" value="1"/>
</dbReference>
<sequence>MHSNLWIEERYKDFYGMRYKVENVLYSKKTEFQTVDVVETKGHGKMLLNDGLVMVTERDEIAYHDMIAHVPLFVHPNPKNVLVIGGGDGGTAREVLRHSSVEKCTMVEIDGAVCEACMEFIPQTAEVLKGHPKLDLIIGDGVKFVQEFQATNEKFDVIIIDSTDPIGPAAPLFGPEFYTNVNKCLADNGIVVSQGESPWFEAEIQKSMLGVLNDIFKNIFIYNFSNLTYPGGLWSFTFATKGDIHPINDFRKEAVAASGLEFSYYNEGLHQAAFYLPTFMKKNLEGLIQNP</sequence>
<comment type="pathway">
    <text evidence="5">Amine and polyamine biosynthesis; spermidine biosynthesis; spermidine from putrescine: step 1/1.</text>
</comment>
<evidence type="ECO:0000256" key="6">
    <source>
        <dbReference type="PROSITE-ProRule" id="PRU00354"/>
    </source>
</evidence>
<feature type="binding site" evidence="5">
    <location>
        <position position="88"/>
    </location>
    <ligand>
        <name>spermidine</name>
        <dbReference type="ChEBI" id="CHEBI:57834"/>
    </ligand>
</feature>